<dbReference type="GO" id="GO:0030313">
    <property type="term" value="C:cell envelope"/>
    <property type="evidence" value="ECO:0007669"/>
    <property type="project" value="TreeGrafter"/>
</dbReference>
<name>A0A2T2YMC6_9BACT</name>
<evidence type="ECO:0000256" key="2">
    <source>
        <dbReference type="ARBA" id="ARBA00022448"/>
    </source>
</evidence>
<dbReference type="Pfam" id="PF25954">
    <property type="entry name" value="Beta-barrel_RND_2"/>
    <property type="match status" value="1"/>
</dbReference>
<proteinExistence type="inferred from homology"/>
<dbReference type="RefSeq" id="WP_106932803.1">
    <property type="nucleotide sequence ID" value="NZ_PYFT01000001.1"/>
</dbReference>
<dbReference type="EMBL" id="PYFT01000001">
    <property type="protein sequence ID" value="PSR56625.1"/>
    <property type="molecule type" value="Genomic_DNA"/>
</dbReference>
<feature type="region of interest" description="Disordered" evidence="3">
    <location>
        <begin position="26"/>
        <end position="48"/>
    </location>
</feature>
<evidence type="ECO:0000313" key="6">
    <source>
        <dbReference type="Proteomes" id="UP000240357"/>
    </source>
</evidence>
<keyword evidence="2" id="KW-0813">Transport</keyword>
<evidence type="ECO:0000256" key="3">
    <source>
        <dbReference type="SAM" id="MobiDB-lite"/>
    </source>
</evidence>
<evidence type="ECO:0000313" key="5">
    <source>
        <dbReference type="EMBL" id="PSR56625.1"/>
    </source>
</evidence>
<gene>
    <name evidence="5" type="ORF">AHMF7605_25585</name>
</gene>
<sequence>MKSKIYIILLSLFLISSCNDKVTEEKQQETAGVEHTAKETAHEEAGHEESETIVALTPEQFLIGKIELGKITPKNLSNIIAVNGLLDVPPQNLVSVSAPLGGFVQGTNLLQGMRVKKGQLIARIENPEFITIQQDYLESRSQLEYLTLEYQRQKELAAEQVSPLKNFQQITAQYKAMQSRVNGLKQQLAHIGISSNQVQPGNITRTLPIFSPINGYVTVVNTNRGSYVTPTDVMFKIVDTEHLHVELTVFEKDITKLKVGQKIRFTLPNESGAERTATLHLIGREISPERTVRVHAHLDKEETQLIPGMYVKAFIELNNNTVPALPQEAVVQSEGKDYVFVFKGTREEASKEIRDFEMVEIRKGVTESGFTEIIEPVDTNNLIAVKGAYSLLAKIKNTEEEGEGHGH</sequence>
<feature type="domain" description="CusB-like beta-barrel" evidence="4">
    <location>
        <begin position="245"/>
        <end position="313"/>
    </location>
</feature>
<comment type="caution">
    <text evidence="5">The sequence shown here is derived from an EMBL/GenBank/DDBJ whole genome shotgun (WGS) entry which is preliminary data.</text>
</comment>
<dbReference type="Gene3D" id="2.40.420.20">
    <property type="match status" value="1"/>
</dbReference>
<evidence type="ECO:0000259" key="4">
    <source>
        <dbReference type="Pfam" id="PF25954"/>
    </source>
</evidence>
<dbReference type="OrthoDB" id="9814657at2"/>
<dbReference type="InterPro" id="IPR058792">
    <property type="entry name" value="Beta-barrel_RND_2"/>
</dbReference>
<reference evidence="5 6" key="1">
    <citation type="submission" date="2018-03" db="EMBL/GenBank/DDBJ databases">
        <title>Adhaeribacter sp. HMF7605 Genome sequencing and assembly.</title>
        <authorList>
            <person name="Kang H."/>
            <person name="Kang J."/>
            <person name="Cha I."/>
            <person name="Kim H."/>
            <person name="Joh K."/>
        </authorList>
    </citation>
    <scope>NUCLEOTIDE SEQUENCE [LARGE SCALE GENOMIC DNA]</scope>
    <source>
        <strain evidence="5 6">HMF7605</strain>
    </source>
</reference>
<comment type="similarity">
    <text evidence="1">Belongs to the membrane fusion protein (MFP) (TC 8.A.1) family.</text>
</comment>
<dbReference type="Proteomes" id="UP000240357">
    <property type="component" value="Unassembled WGS sequence"/>
</dbReference>
<accession>A0A2T2YMC6</accession>
<dbReference type="InterPro" id="IPR006143">
    <property type="entry name" value="RND_pump_MFP"/>
</dbReference>
<dbReference type="GO" id="GO:0015679">
    <property type="term" value="P:plasma membrane copper ion transport"/>
    <property type="evidence" value="ECO:0007669"/>
    <property type="project" value="TreeGrafter"/>
</dbReference>
<dbReference type="PANTHER" id="PTHR30097">
    <property type="entry name" value="CATION EFFLUX SYSTEM PROTEIN CUSB"/>
    <property type="match status" value="1"/>
</dbReference>
<dbReference type="AlphaFoldDB" id="A0A2T2YMC6"/>
<dbReference type="Gene3D" id="1.10.287.470">
    <property type="entry name" value="Helix hairpin bin"/>
    <property type="match status" value="1"/>
</dbReference>
<evidence type="ECO:0000256" key="1">
    <source>
        <dbReference type="ARBA" id="ARBA00009477"/>
    </source>
</evidence>
<dbReference type="NCBIfam" id="TIGR01730">
    <property type="entry name" value="RND_mfp"/>
    <property type="match status" value="1"/>
</dbReference>
<dbReference type="SUPFAM" id="SSF111369">
    <property type="entry name" value="HlyD-like secretion proteins"/>
    <property type="match status" value="1"/>
</dbReference>
<dbReference type="GO" id="GO:0022857">
    <property type="term" value="F:transmembrane transporter activity"/>
    <property type="evidence" value="ECO:0007669"/>
    <property type="project" value="InterPro"/>
</dbReference>
<organism evidence="5 6">
    <name type="scientific">Adhaeribacter arboris</name>
    <dbReference type="NCBI Taxonomy" id="2072846"/>
    <lineage>
        <taxon>Bacteria</taxon>
        <taxon>Pseudomonadati</taxon>
        <taxon>Bacteroidota</taxon>
        <taxon>Cytophagia</taxon>
        <taxon>Cytophagales</taxon>
        <taxon>Hymenobacteraceae</taxon>
        <taxon>Adhaeribacter</taxon>
    </lineage>
</organism>
<dbReference type="Gene3D" id="2.40.30.170">
    <property type="match status" value="1"/>
</dbReference>
<dbReference type="PROSITE" id="PS51257">
    <property type="entry name" value="PROKAR_LIPOPROTEIN"/>
    <property type="match status" value="1"/>
</dbReference>
<dbReference type="PANTHER" id="PTHR30097:SF4">
    <property type="entry name" value="SLR6042 PROTEIN"/>
    <property type="match status" value="1"/>
</dbReference>
<feature type="compositionally biased region" description="Basic and acidic residues" evidence="3">
    <location>
        <begin position="35"/>
        <end position="48"/>
    </location>
</feature>
<dbReference type="InterPro" id="IPR051909">
    <property type="entry name" value="MFP_Cation_Efflux"/>
</dbReference>
<protein>
    <submittedName>
        <fullName evidence="5">Efflux transporter periplasmic adaptor subunit</fullName>
    </submittedName>
</protein>
<dbReference type="GO" id="GO:0060003">
    <property type="term" value="P:copper ion export"/>
    <property type="evidence" value="ECO:0007669"/>
    <property type="project" value="TreeGrafter"/>
</dbReference>
<dbReference type="Gene3D" id="2.40.50.100">
    <property type="match status" value="1"/>
</dbReference>
<keyword evidence="6" id="KW-1185">Reference proteome</keyword>
<dbReference type="GO" id="GO:0016020">
    <property type="term" value="C:membrane"/>
    <property type="evidence" value="ECO:0007669"/>
    <property type="project" value="InterPro"/>
</dbReference>